<evidence type="ECO:0000313" key="2">
    <source>
        <dbReference type="EnsemblPlants" id="MELO3C029984.2.1"/>
    </source>
</evidence>
<name>A0A9I9E7T8_CUCME</name>
<protein>
    <submittedName>
        <fullName evidence="2">Uncharacterized protein</fullName>
    </submittedName>
</protein>
<proteinExistence type="inferred from homology"/>
<comment type="similarity">
    <text evidence="1">Belongs to the STXBP/unc-18/SEC1 family.</text>
</comment>
<dbReference type="Pfam" id="PF00995">
    <property type="entry name" value="Sec1"/>
    <property type="match status" value="1"/>
</dbReference>
<sequence length="241" mass="27179">MDIIHPFYIIYAHIENLNGGCGQEAIVELSAFGAIFSFGAIPNVRIKGRASVRVADILNHLQTEELVNSNDVNMVVLEINTLILIDRKVEMVTPMCSQLTYEELVDEVVKENQILRKGVNAYPSTRLISDSEDENETNVAIDESQTLDKKDNLDEDLIECLNILNIMEDVYGEAYSKMLKLLYTSEFKGIRFKLNHFEDSHSDDDDDAIYILSTLLYMSLHKDCIGAIDGTHVATSILQNE</sequence>
<dbReference type="Gene3D" id="3.40.50.1910">
    <property type="match status" value="1"/>
</dbReference>
<dbReference type="EnsemblPlants" id="MELO3C029984.2.1">
    <property type="protein sequence ID" value="MELO3C029984.2.1"/>
    <property type="gene ID" value="MELO3C029984.2"/>
</dbReference>
<dbReference type="InterPro" id="IPR027482">
    <property type="entry name" value="Sec1-like_dom2"/>
</dbReference>
<dbReference type="PANTHER" id="PTHR11679">
    <property type="entry name" value="VESICLE PROTEIN SORTING-ASSOCIATED"/>
    <property type="match status" value="1"/>
</dbReference>
<dbReference type="SUPFAM" id="SSF56815">
    <property type="entry name" value="Sec1/munc18-like (SM) proteins"/>
    <property type="match status" value="1"/>
</dbReference>
<accession>A0A9I9E7T8</accession>
<dbReference type="GO" id="GO:0016192">
    <property type="term" value="P:vesicle-mediated transport"/>
    <property type="evidence" value="ECO:0007669"/>
    <property type="project" value="InterPro"/>
</dbReference>
<dbReference type="InterPro" id="IPR036045">
    <property type="entry name" value="Sec1-like_sf"/>
</dbReference>
<reference evidence="2" key="1">
    <citation type="submission" date="2023-03" db="UniProtKB">
        <authorList>
            <consortium name="EnsemblPlants"/>
        </authorList>
    </citation>
    <scope>IDENTIFICATION</scope>
</reference>
<organism evidence="2">
    <name type="scientific">Cucumis melo</name>
    <name type="common">Muskmelon</name>
    <dbReference type="NCBI Taxonomy" id="3656"/>
    <lineage>
        <taxon>Eukaryota</taxon>
        <taxon>Viridiplantae</taxon>
        <taxon>Streptophyta</taxon>
        <taxon>Embryophyta</taxon>
        <taxon>Tracheophyta</taxon>
        <taxon>Spermatophyta</taxon>
        <taxon>Magnoliopsida</taxon>
        <taxon>eudicotyledons</taxon>
        <taxon>Gunneridae</taxon>
        <taxon>Pentapetalae</taxon>
        <taxon>rosids</taxon>
        <taxon>fabids</taxon>
        <taxon>Cucurbitales</taxon>
        <taxon>Cucurbitaceae</taxon>
        <taxon>Benincaseae</taxon>
        <taxon>Cucumis</taxon>
    </lineage>
</organism>
<dbReference type="AlphaFoldDB" id="A0A9I9E7T8"/>
<dbReference type="Gramene" id="MELO3C029984.2.1">
    <property type="protein sequence ID" value="MELO3C029984.2.1"/>
    <property type="gene ID" value="MELO3C029984.2"/>
</dbReference>
<evidence type="ECO:0000256" key="1">
    <source>
        <dbReference type="ARBA" id="ARBA00009884"/>
    </source>
</evidence>
<dbReference type="InterPro" id="IPR001619">
    <property type="entry name" value="Sec1-like"/>
</dbReference>